<dbReference type="SUPFAM" id="SSF55781">
    <property type="entry name" value="GAF domain-like"/>
    <property type="match status" value="1"/>
</dbReference>
<dbReference type="Gene3D" id="1.10.10.10">
    <property type="entry name" value="Winged helix-like DNA-binding domain superfamily/Winged helix DNA-binding domain"/>
    <property type="match status" value="1"/>
</dbReference>
<keyword evidence="1" id="KW-0805">Transcription regulation</keyword>
<dbReference type="InterPro" id="IPR005561">
    <property type="entry name" value="ANTAR"/>
</dbReference>
<dbReference type="SMART" id="SM01012">
    <property type="entry name" value="ANTAR"/>
    <property type="match status" value="1"/>
</dbReference>
<accession>A0ABV9TZS4</accession>
<sequence length="263" mass="27579">MDDQHSGRVWAAINAVARQHDAPVSVLHAVIACARELAALGAGLSMNRDGQPREPVLATGPRAEQLEELQFTLGEGPCSDTVVQHGPILVSDLTAPEAEVRWPAFAPAAAGQGARGMFCFPVAAGAAQLGVLDLYRSAPGPLERHELLQALLFADAVLVLALDERGGLHPDLERVIDGAFASRRAEVHQATGMVAVDLGVDITDALTALRAHAYATGRRLNDVAADILAGRLRLGGGPGPARGRRPSRPPPRDGQSPPPDTDQ</sequence>
<proteinExistence type="predicted"/>
<dbReference type="InterPro" id="IPR036388">
    <property type="entry name" value="WH-like_DNA-bd_sf"/>
</dbReference>
<dbReference type="Pfam" id="PF03861">
    <property type="entry name" value="ANTAR"/>
    <property type="match status" value="1"/>
</dbReference>
<dbReference type="InterPro" id="IPR029016">
    <property type="entry name" value="GAF-like_dom_sf"/>
</dbReference>
<gene>
    <name evidence="5" type="ORF">ACFPCY_19510</name>
</gene>
<dbReference type="EMBL" id="JBHSIT010000005">
    <property type="protein sequence ID" value="MFC4909519.1"/>
    <property type="molecule type" value="Genomic_DNA"/>
</dbReference>
<dbReference type="Proteomes" id="UP001595872">
    <property type="component" value="Unassembled WGS sequence"/>
</dbReference>
<dbReference type="Gene3D" id="3.30.450.40">
    <property type="match status" value="1"/>
</dbReference>
<evidence type="ECO:0000256" key="3">
    <source>
        <dbReference type="SAM" id="MobiDB-lite"/>
    </source>
</evidence>
<dbReference type="InterPro" id="IPR003018">
    <property type="entry name" value="GAF"/>
</dbReference>
<reference evidence="6" key="1">
    <citation type="journal article" date="2019" name="Int. J. Syst. Evol. Microbiol.">
        <title>The Global Catalogue of Microorganisms (GCM) 10K type strain sequencing project: providing services to taxonomists for standard genome sequencing and annotation.</title>
        <authorList>
            <consortium name="The Broad Institute Genomics Platform"/>
            <consortium name="The Broad Institute Genome Sequencing Center for Infectious Disease"/>
            <person name="Wu L."/>
            <person name="Ma J."/>
        </authorList>
    </citation>
    <scope>NUCLEOTIDE SEQUENCE [LARGE SCALE GENOMIC DNA]</scope>
    <source>
        <strain evidence="6">KLKA75</strain>
    </source>
</reference>
<comment type="caution">
    <text evidence="5">The sequence shown here is derived from an EMBL/GenBank/DDBJ whole genome shotgun (WGS) entry which is preliminary data.</text>
</comment>
<keyword evidence="6" id="KW-1185">Reference proteome</keyword>
<evidence type="ECO:0000313" key="5">
    <source>
        <dbReference type="EMBL" id="MFC4909519.1"/>
    </source>
</evidence>
<feature type="domain" description="ANTAR" evidence="4">
    <location>
        <begin position="168"/>
        <end position="228"/>
    </location>
</feature>
<dbReference type="RefSeq" id="WP_378257091.1">
    <property type="nucleotide sequence ID" value="NZ_JBHSIT010000005.1"/>
</dbReference>
<organism evidence="5 6">
    <name type="scientific">Actinomadura gamaensis</name>
    <dbReference type="NCBI Taxonomy" id="1763541"/>
    <lineage>
        <taxon>Bacteria</taxon>
        <taxon>Bacillati</taxon>
        <taxon>Actinomycetota</taxon>
        <taxon>Actinomycetes</taxon>
        <taxon>Streptosporangiales</taxon>
        <taxon>Thermomonosporaceae</taxon>
        <taxon>Actinomadura</taxon>
    </lineage>
</organism>
<name>A0ABV9TZS4_9ACTN</name>
<protein>
    <submittedName>
        <fullName evidence="5">GAF and ANTAR domain-containing protein</fullName>
    </submittedName>
</protein>
<dbReference type="Pfam" id="PF13185">
    <property type="entry name" value="GAF_2"/>
    <property type="match status" value="1"/>
</dbReference>
<evidence type="ECO:0000256" key="2">
    <source>
        <dbReference type="ARBA" id="ARBA00023163"/>
    </source>
</evidence>
<evidence type="ECO:0000256" key="1">
    <source>
        <dbReference type="ARBA" id="ARBA00023015"/>
    </source>
</evidence>
<keyword evidence="2" id="KW-0804">Transcription</keyword>
<evidence type="ECO:0000259" key="4">
    <source>
        <dbReference type="SMART" id="SM01012"/>
    </source>
</evidence>
<evidence type="ECO:0000313" key="6">
    <source>
        <dbReference type="Proteomes" id="UP001595872"/>
    </source>
</evidence>
<feature type="region of interest" description="Disordered" evidence="3">
    <location>
        <begin position="234"/>
        <end position="263"/>
    </location>
</feature>